<dbReference type="EMBL" id="JABCJF010000007">
    <property type="protein sequence ID" value="NMR35316.1"/>
    <property type="molecule type" value="Genomic_DNA"/>
</dbReference>
<organism evidence="1 2">
    <name type="scientific">Chryseobacterium aquaticum</name>
    <dbReference type="NCBI Taxonomy" id="452084"/>
    <lineage>
        <taxon>Bacteria</taxon>
        <taxon>Pseudomonadati</taxon>
        <taxon>Bacteroidota</taxon>
        <taxon>Flavobacteriia</taxon>
        <taxon>Flavobacteriales</taxon>
        <taxon>Weeksellaceae</taxon>
        <taxon>Chryseobacterium group</taxon>
        <taxon>Chryseobacterium</taxon>
    </lineage>
</organism>
<dbReference type="AlphaFoldDB" id="A0A848N4M9"/>
<dbReference type="RefSeq" id="WP_169321923.1">
    <property type="nucleotide sequence ID" value="NZ_JABCJF010000007.1"/>
</dbReference>
<reference evidence="1 2" key="1">
    <citation type="submission" date="2020-04" db="EMBL/GenBank/DDBJ databases">
        <title>Genome analysis and antimicrobial resistance characteristics of Chryseobacterium aquaticum isolated from farmed salmonids.</title>
        <authorList>
            <person name="Saticioglu I.B."/>
            <person name="Duman M."/>
            <person name="Altun S."/>
        </authorList>
    </citation>
    <scope>NUCLEOTIDE SEQUENCE [LARGE SCALE GENOMIC DNA]</scope>
    <source>
        <strain evidence="1 2">C-174</strain>
    </source>
</reference>
<evidence type="ECO:0000313" key="1">
    <source>
        <dbReference type="EMBL" id="NMR35316.1"/>
    </source>
</evidence>
<protein>
    <submittedName>
        <fullName evidence="1">Uncharacterized protein</fullName>
    </submittedName>
</protein>
<dbReference type="Proteomes" id="UP000548067">
    <property type="component" value="Unassembled WGS sequence"/>
</dbReference>
<name>A0A848N4M9_9FLAO</name>
<evidence type="ECO:0000313" key="2">
    <source>
        <dbReference type="Proteomes" id="UP000548067"/>
    </source>
</evidence>
<proteinExistence type="predicted"/>
<accession>A0A848N4M9</accession>
<comment type="caution">
    <text evidence="1">The sequence shown here is derived from an EMBL/GenBank/DDBJ whole genome shotgun (WGS) entry which is preliminary data.</text>
</comment>
<sequence>MYIWSMDKDLEYLNDLFTAIKSIDNEYCNWQHNGTIQKTERVFAYELYYKLRLISNLKSEKYKGIKFNGEIGKKTYETISNLGTQYTIEQNDFNPDLVLHKSQIDRLSENQKLIIEIKTKSQSDEMVAKDIIKLNHGIKFLNFQFAIFISVNTNVNRTFTKIKNIFNIQTFSDDEVTNSKSIIIVNYNNCELITATLYKILTT</sequence>
<gene>
    <name evidence="1" type="ORF">HIO71_14105</name>
</gene>